<evidence type="ECO:0008006" key="3">
    <source>
        <dbReference type="Google" id="ProtNLM"/>
    </source>
</evidence>
<proteinExistence type="predicted"/>
<reference evidence="1" key="1">
    <citation type="submission" date="2023-03" db="EMBL/GenBank/DDBJ databases">
        <title>Massive genome expansion in bonnet fungi (Mycena s.s.) driven by repeated elements and novel gene families across ecological guilds.</title>
        <authorList>
            <consortium name="Lawrence Berkeley National Laboratory"/>
            <person name="Harder C.B."/>
            <person name="Miyauchi S."/>
            <person name="Viragh M."/>
            <person name="Kuo A."/>
            <person name="Thoen E."/>
            <person name="Andreopoulos B."/>
            <person name="Lu D."/>
            <person name="Skrede I."/>
            <person name="Drula E."/>
            <person name="Henrissat B."/>
            <person name="Morin E."/>
            <person name="Kohler A."/>
            <person name="Barry K."/>
            <person name="LaButti K."/>
            <person name="Morin E."/>
            <person name="Salamov A."/>
            <person name="Lipzen A."/>
            <person name="Mereny Z."/>
            <person name="Hegedus B."/>
            <person name="Baldrian P."/>
            <person name="Stursova M."/>
            <person name="Weitz H."/>
            <person name="Taylor A."/>
            <person name="Grigoriev I.V."/>
            <person name="Nagy L.G."/>
            <person name="Martin F."/>
            <person name="Kauserud H."/>
        </authorList>
    </citation>
    <scope>NUCLEOTIDE SEQUENCE</scope>
    <source>
        <strain evidence="1">CBHHK173m</strain>
    </source>
</reference>
<dbReference type="AlphaFoldDB" id="A0AAD6XPB6"/>
<keyword evidence="2" id="KW-1185">Reference proteome</keyword>
<evidence type="ECO:0000313" key="2">
    <source>
        <dbReference type="Proteomes" id="UP001222325"/>
    </source>
</evidence>
<dbReference type="Gene3D" id="3.40.50.300">
    <property type="entry name" value="P-loop containing nucleotide triphosphate hydrolases"/>
    <property type="match status" value="1"/>
</dbReference>
<protein>
    <recommendedName>
        <fullName evidence="3">NACHT domain-containing protein</fullName>
    </recommendedName>
</protein>
<comment type="caution">
    <text evidence="1">The sequence shown here is derived from an EMBL/GenBank/DDBJ whole genome shotgun (WGS) entry which is preliminary data.</text>
</comment>
<dbReference type="Proteomes" id="UP001222325">
    <property type="component" value="Unassembled WGS sequence"/>
</dbReference>
<dbReference type="InterPro" id="IPR027417">
    <property type="entry name" value="P-loop_NTPase"/>
</dbReference>
<sequence length="354" mass="38085">MGIKLGSAHEQPRASSFPMKLRSLVEYFMDLLHAMRTYSGHPYASNSLHEPPILADCEKELEAHDDVYQANACLFASFNRRDAADAEFEVQVLALLGPVKRRLAEMASNGESVPAPHAPFAVRAAGADLPPAPQIFHGREPDLIALIAAFSQNCQAHTALLGQEGAGKSALALTLLHRPEMARKFGPRRFFIPCETSENAADVYSCLASALGAACTPWKVYVLSELASAPYDSLIVLDDLKPSAAIEELLAQLSGIPRVSLLLTLRDRWPPSGPIYTMPSLVLLGPLSFPSARALFTAISDIPSDAEVNGAPSLIDALLQHVGCLPGSVILLAQRAQYEPLPFLLARCAEEDGV</sequence>
<name>A0AAD6XPB6_9AGAR</name>
<organism evidence="1 2">
    <name type="scientific">Mycena belliarum</name>
    <dbReference type="NCBI Taxonomy" id="1033014"/>
    <lineage>
        <taxon>Eukaryota</taxon>
        <taxon>Fungi</taxon>
        <taxon>Dikarya</taxon>
        <taxon>Basidiomycota</taxon>
        <taxon>Agaricomycotina</taxon>
        <taxon>Agaricomycetes</taxon>
        <taxon>Agaricomycetidae</taxon>
        <taxon>Agaricales</taxon>
        <taxon>Marasmiineae</taxon>
        <taxon>Mycenaceae</taxon>
        <taxon>Mycena</taxon>
    </lineage>
</organism>
<dbReference type="EMBL" id="JARJCN010000067">
    <property type="protein sequence ID" value="KAJ7078322.1"/>
    <property type="molecule type" value="Genomic_DNA"/>
</dbReference>
<dbReference type="SUPFAM" id="SSF52540">
    <property type="entry name" value="P-loop containing nucleoside triphosphate hydrolases"/>
    <property type="match status" value="1"/>
</dbReference>
<evidence type="ECO:0000313" key="1">
    <source>
        <dbReference type="EMBL" id="KAJ7078322.1"/>
    </source>
</evidence>
<accession>A0AAD6XPB6</accession>
<gene>
    <name evidence="1" type="ORF">B0H15DRAFT_538917</name>
</gene>